<comment type="caution">
    <text evidence="2">The sequence shown here is derived from an EMBL/GenBank/DDBJ whole genome shotgun (WGS) entry which is preliminary data.</text>
</comment>
<name>A0AAE0N5L7_9PEZI</name>
<keyword evidence="3" id="KW-1185">Reference proteome</keyword>
<sequence length="72" mass="7563">MSTPAPSAAATPQPGPFDWFGKIGATPQAVAVLNDQPNLFTILILVLKKKKEAKDDKKPAAAGKSPKPPAQR</sequence>
<proteinExistence type="predicted"/>
<gene>
    <name evidence="2" type="ORF">B0T24DRAFT_680699</name>
</gene>
<evidence type="ECO:0000256" key="1">
    <source>
        <dbReference type="SAM" id="MobiDB-lite"/>
    </source>
</evidence>
<organism evidence="2 3">
    <name type="scientific">Lasiosphaeria ovina</name>
    <dbReference type="NCBI Taxonomy" id="92902"/>
    <lineage>
        <taxon>Eukaryota</taxon>
        <taxon>Fungi</taxon>
        <taxon>Dikarya</taxon>
        <taxon>Ascomycota</taxon>
        <taxon>Pezizomycotina</taxon>
        <taxon>Sordariomycetes</taxon>
        <taxon>Sordariomycetidae</taxon>
        <taxon>Sordariales</taxon>
        <taxon>Lasiosphaeriaceae</taxon>
        <taxon>Lasiosphaeria</taxon>
    </lineage>
</organism>
<protein>
    <submittedName>
        <fullName evidence="2">Uncharacterized protein</fullName>
    </submittedName>
</protein>
<dbReference type="AlphaFoldDB" id="A0AAE0N5L7"/>
<evidence type="ECO:0000313" key="2">
    <source>
        <dbReference type="EMBL" id="KAK3371667.1"/>
    </source>
</evidence>
<reference evidence="2" key="1">
    <citation type="journal article" date="2023" name="Mol. Phylogenet. Evol.">
        <title>Genome-scale phylogeny and comparative genomics of the fungal order Sordariales.</title>
        <authorList>
            <person name="Hensen N."/>
            <person name="Bonometti L."/>
            <person name="Westerberg I."/>
            <person name="Brannstrom I.O."/>
            <person name="Guillou S."/>
            <person name="Cros-Aarteil S."/>
            <person name="Calhoun S."/>
            <person name="Haridas S."/>
            <person name="Kuo A."/>
            <person name="Mondo S."/>
            <person name="Pangilinan J."/>
            <person name="Riley R."/>
            <person name="LaButti K."/>
            <person name="Andreopoulos B."/>
            <person name="Lipzen A."/>
            <person name="Chen C."/>
            <person name="Yan M."/>
            <person name="Daum C."/>
            <person name="Ng V."/>
            <person name="Clum A."/>
            <person name="Steindorff A."/>
            <person name="Ohm R.A."/>
            <person name="Martin F."/>
            <person name="Silar P."/>
            <person name="Natvig D.O."/>
            <person name="Lalanne C."/>
            <person name="Gautier V."/>
            <person name="Ament-Velasquez S.L."/>
            <person name="Kruys A."/>
            <person name="Hutchinson M.I."/>
            <person name="Powell A.J."/>
            <person name="Barry K."/>
            <person name="Miller A.N."/>
            <person name="Grigoriev I.V."/>
            <person name="Debuchy R."/>
            <person name="Gladieux P."/>
            <person name="Hiltunen Thoren M."/>
            <person name="Johannesson H."/>
        </authorList>
    </citation>
    <scope>NUCLEOTIDE SEQUENCE</scope>
    <source>
        <strain evidence="2">CBS 958.72</strain>
    </source>
</reference>
<dbReference type="EMBL" id="JAULSN010000005">
    <property type="protein sequence ID" value="KAK3371667.1"/>
    <property type="molecule type" value="Genomic_DNA"/>
</dbReference>
<evidence type="ECO:0000313" key="3">
    <source>
        <dbReference type="Proteomes" id="UP001287356"/>
    </source>
</evidence>
<accession>A0AAE0N5L7</accession>
<reference evidence="2" key="2">
    <citation type="submission" date="2023-06" db="EMBL/GenBank/DDBJ databases">
        <authorList>
            <consortium name="Lawrence Berkeley National Laboratory"/>
            <person name="Haridas S."/>
            <person name="Hensen N."/>
            <person name="Bonometti L."/>
            <person name="Westerberg I."/>
            <person name="Brannstrom I.O."/>
            <person name="Guillou S."/>
            <person name="Cros-Aarteil S."/>
            <person name="Calhoun S."/>
            <person name="Kuo A."/>
            <person name="Mondo S."/>
            <person name="Pangilinan J."/>
            <person name="Riley R."/>
            <person name="Labutti K."/>
            <person name="Andreopoulos B."/>
            <person name="Lipzen A."/>
            <person name="Chen C."/>
            <person name="Yanf M."/>
            <person name="Daum C."/>
            <person name="Ng V."/>
            <person name="Clum A."/>
            <person name="Steindorff A."/>
            <person name="Ohm R."/>
            <person name="Martin F."/>
            <person name="Silar P."/>
            <person name="Natvig D."/>
            <person name="Lalanne C."/>
            <person name="Gautier V."/>
            <person name="Ament-Velasquez S.L."/>
            <person name="Kruys A."/>
            <person name="Hutchinson M.I."/>
            <person name="Powell A.J."/>
            <person name="Barry K."/>
            <person name="Miller A.N."/>
            <person name="Grigoriev I.V."/>
            <person name="Debuchy R."/>
            <person name="Gladieux P."/>
            <person name="Thoren M.H."/>
            <person name="Johannesson H."/>
        </authorList>
    </citation>
    <scope>NUCLEOTIDE SEQUENCE</scope>
    <source>
        <strain evidence="2">CBS 958.72</strain>
    </source>
</reference>
<dbReference type="Proteomes" id="UP001287356">
    <property type="component" value="Unassembled WGS sequence"/>
</dbReference>
<feature type="region of interest" description="Disordered" evidence="1">
    <location>
        <begin position="50"/>
        <end position="72"/>
    </location>
</feature>